<dbReference type="EMBL" id="JPDN02000024">
    <property type="protein sequence ID" value="PON24161.1"/>
    <property type="molecule type" value="Genomic_DNA"/>
</dbReference>
<dbReference type="PANTHER" id="PTHR42791">
    <property type="entry name" value="GNAT FAMILY ACETYLTRANSFERASE"/>
    <property type="match status" value="1"/>
</dbReference>
<dbReference type="InterPro" id="IPR000182">
    <property type="entry name" value="GNAT_dom"/>
</dbReference>
<feature type="domain" description="N-acetyltransferase" evidence="1">
    <location>
        <begin position="105"/>
        <end position="244"/>
    </location>
</feature>
<dbReference type="PROSITE" id="PS51186">
    <property type="entry name" value="GNAT"/>
    <property type="match status" value="1"/>
</dbReference>
<protein>
    <recommendedName>
        <fullName evidence="1">N-acetyltransferase domain-containing protein</fullName>
    </recommendedName>
</protein>
<evidence type="ECO:0000313" key="5">
    <source>
        <dbReference type="Proteomes" id="UP000236546"/>
    </source>
</evidence>
<evidence type="ECO:0000259" key="1">
    <source>
        <dbReference type="PROSITE" id="PS51186"/>
    </source>
</evidence>
<evidence type="ECO:0000313" key="3">
    <source>
        <dbReference type="EMBL" id="PON24161.1"/>
    </source>
</evidence>
<comment type="caution">
    <text evidence="2">The sequence shown here is derived from an EMBL/GenBank/DDBJ whole genome shotgun (WGS) entry which is preliminary data.</text>
</comment>
<dbReference type="GeneID" id="29984480"/>
<evidence type="ECO:0000313" key="4">
    <source>
        <dbReference type="Proteomes" id="UP000054821"/>
    </source>
</evidence>
<sequence length="259" mass="29415">MPLQVLPLSVSDFEQLVHHADFGEPGDDCVAPPNPVAWPVTTRSEAQLRARCAFSLQKRRLLCDPTVHFLKVVDKKEAGSNTDEDDIIAVARWHHYPQGYEYNLEATWEMAPETITPLLPYMIDETSDSLLSSYPPPNFNLALHNYILSERDAFRSQWIPQQKPCWLLMHLATRPSNRMRGAASLLIRWGLAKATEANEPAYLEAGATARPIYEKFGFKQVGELRKLDLGFYGLDAYFELSNMKYNPQEAISNGEPTYL</sequence>
<gene>
    <name evidence="3" type="ORF">TGAM01_v206849</name>
    <name evidence="2" type="ORF">TGAMA5MH_00355</name>
</gene>
<dbReference type="Proteomes" id="UP000236546">
    <property type="component" value="Unassembled WGS sequence"/>
</dbReference>
<dbReference type="SUPFAM" id="SSF55729">
    <property type="entry name" value="Acyl-CoA N-acyltransferases (Nat)"/>
    <property type="match status" value="1"/>
</dbReference>
<organism evidence="2 5">
    <name type="scientific">Trichoderma gamsii</name>
    <dbReference type="NCBI Taxonomy" id="398673"/>
    <lineage>
        <taxon>Eukaryota</taxon>
        <taxon>Fungi</taxon>
        <taxon>Dikarya</taxon>
        <taxon>Ascomycota</taxon>
        <taxon>Pezizomycotina</taxon>
        <taxon>Sordariomycetes</taxon>
        <taxon>Hypocreomycetidae</taxon>
        <taxon>Hypocreales</taxon>
        <taxon>Hypocreaceae</taxon>
        <taxon>Trichoderma</taxon>
    </lineage>
</organism>
<reference evidence="2 5" key="2">
    <citation type="submission" date="2017-02" db="EMBL/GenBank/DDBJ databases">
        <title>Genomes of Trichoderma spp. with biocontrol activity.</title>
        <authorList>
            <person name="Gardiner D."/>
            <person name="Kazan K."/>
            <person name="Vos C."/>
            <person name="Harvey P."/>
        </authorList>
    </citation>
    <scope>NUCLEOTIDE SEQUENCE [LARGE SCALE GENOMIC DNA]</scope>
    <source>
        <strain evidence="2 5">A5MH</strain>
    </source>
</reference>
<dbReference type="InterPro" id="IPR052523">
    <property type="entry name" value="Trichothecene_AcTrans"/>
</dbReference>
<reference evidence="3" key="3">
    <citation type="submission" date="2017-08" db="EMBL/GenBank/DDBJ databases">
        <title>Trichoderma gamsii strain T6085, whole genome shotgun sequencing project.</title>
        <authorList>
            <person name="Baroncelli R."/>
        </authorList>
    </citation>
    <scope>NUCLEOTIDE SEQUENCE</scope>
    <source>
        <strain evidence="3">T6085</strain>
    </source>
</reference>
<dbReference type="EMBL" id="MTYH01000003">
    <property type="protein sequence ID" value="PNP48664.1"/>
    <property type="molecule type" value="Genomic_DNA"/>
</dbReference>
<dbReference type="OrthoDB" id="410198at2759"/>
<dbReference type="AlphaFoldDB" id="A0A0W7VSR2"/>
<reference evidence="3 4" key="1">
    <citation type="journal article" date="2016" name="Genome Announc.">
        <title>Draft Whole-Genome Sequence of Trichoderma gamsii T6085, a Promising Biocontrol Agent of Fusarium Head Blight on Wheat.</title>
        <authorList>
            <person name="Baroncelli R."/>
            <person name="Zapparata A."/>
            <person name="Piaggeschi G."/>
            <person name="Sarrocco S."/>
            <person name="Vannacci G."/>
        </authorList>
    </citation>
    <scope>NUCLEOTIDE SEQUENCE [LARGE SCALE GENOMIC DNA]</scope>
    <source>
        <strain evidence="3 4">T6085</strain>
    </source>
</reference>
<keyword evidence="4" id="KW-1185">Reference proteome</keyword>
<dbReference type="GO" id="GO:0016747">
    <property type="term" value="F:acyltransferase activity, transferring groups other than amino-acyl groups"/>
    <property type="evidence" value="ECO:0007669"/>
    <property type="project" value="InterPro"/>
</dbReference>
<dbReference type="RefSeq" id="XP_018662512.1">
    <property type="nucleotide sequence ID" value="XM_018804397.1"/>
</dbReference>
<evidence type="ECO:0000313" key="2">
    <source>
        <dbReference type="EMBL" id="PNP48664.1"/>
    </source>
</evidence>
<proteinExistence type="predicted"/>
<name>A0A0W7VSR2_9HYPO</name>
<dbReference type="PANTHER" id="PTHR42791:SF1">
    <property type="entry name" value="N-ACETYLTRANSFERASE DOMAIN-CONTAINING PROTEIN"/>
    <property type="match status" value="1"/>
</dbReference>
<dbReference type="InterPro" id="IPR016181">
    <property type="entry name" value="Acyl_CoA_acyltransferase"/>
</dbReference>
<dbReference type="Proteomes" id="UP000054821">
    <property type="component" value="Unassembled WGS sequence"/>
</dbReference>
<dbReference type="Gene3D" id="3.40.630.30">
    <property type="match status" value="1"/>
</dbReference>
<accession>A0A0W7VSR2</accession>